<evidence type="ECO:0000313" key="4">
    <source>
        <dbReference type="Proteomes" id="UP001235840"/>
    </source>
</evidence>
<feature type="domain" description="AB hydrolase-1" evidence="2">
    <location>
        <begin position="31"/>
        <end position="276"/>
    </location>
</feature>
<dbReference type="Pfam" id="PF00561">
    <property type="entry name" value="Abhydrolase_1"/>
    <property type="match status" value="1"/>
</dbReference>
<dbReference type="InterPro" id="IPR051340">
    <property type="entry name" value="Haloalkane_dehalogenase"/>
</dbReference>
<dbReference type="RefSeq" id="WP_307393822.1">
    <property type="nucleotide sequence ID" value="NZ_BAAADK010000032.1"/>
</dbReference>
<sequence>MENYHHKTHHQTIVIENLDVFYRYAGNPENPAILLLHGSPSSSFMFRDIIEPLAKSAYVVAPDLPGFGFTSSPSTEAYKYTFENIANTIEAFVEALGIDRFFLFVNDFGTPVGYHLATRRPDRILGLVVQNGNVHDEGLGPDWDAPKAFWADPTEANKTKLPEWLNFEGTRGTYIGGLPERLKLLHPPECWHLDWERMARPGHIDIHFQIFTDYRAHVARFPVIESYHREHQPPCLLLWGRHDPFFELDEIMAYSRVLDTLEIHVFEGGHFLLETHHRECAALIERFICDVEAGRFQEPGTP</sequence>
<comment type="caution">
    <text evidence="3">The sequence shown here is derived from an EMBL/GenBank/DDBJ whole genome shotgun (WGS) entry which is preliminary data.</text>
</comment>
<name>A0ABT9VYT6_9BACI</name>
<reference evidence="3 4" key="1">
    <citation type="submission" date="2023-07" db="EMBL/GenBank/DDBJ databases">
        <title>Genomic Encyclopedia of Type Strains, Phase IV (KMG-IV): sequencing the most valuable type-strain genomes for metagenomic binning, comparative biology and taxonomic classification.</title>
        <authorList>
            <person name="Goeker M."/>
        </authorList>
    </citation>
    <scope>NUCLEOTIDE SEQUENCE [LARGE SCALE GENOMIC DNA]</scope>
    <source>
        <strain evidence="3 4">DSM 12751</strain>
    </source>
</reference>
<dbReference type="PANTHER" id="PTHR42977">
    <property type="entry name" value="HYDROLASE-RELATED"/>
    <property type="match status" value="1"/>
</dbReference>
<dbReference type="PRINTS" id="PR00111">
    <property type="entry name" value="ABHYDROLASE"/>
</dbReference>
<dbReference type="Proteomes" id="UP001235840">
    <property type="component" value="Unassembled WGS sequence"/>
</dbReference>
<organism evidence="3 4">
    <name type="scientific">Caldalkalibacillus horti</name>
    <dbReference type="NCBI Taxonomy" id="77523"/>
    <lineage>
        <taxon>Bacteria</taxon>
        <taxon>Bacillati</taxon>
        <taxon>Bacillota</taxon>
        <taxon>Bacilli</taxon>
        <taxon>Bacillales</taxon>
        <taxon>Bacillaceae</taxon>
        <taxon>Caldalkalibacillus</taxon>
    </lineage>
</organism>
<protein>
    <submittedName>
        <fullName evidence="3">Pimeloyl-ACP methyl ester carboxylesterase</fullName>
    </submittedName>
</protein>
<keyword evidence="1" id="KW-0378">Hydrolase</keyword>
<evidence type="ECO:0000313" key="3">
    <source>
        <dbReference type="EMBL" id="MDQ0165992.1"/>
    </source>
</evidence>
<accession>A0ABT9VYT6</accession>
<evidence type="ECO:0000256" key="1">
    <source>
        <dbReference type="ARBA" id="ARBA00022801"/>
    </source>
</evidence>
<dbReference type="InterPro" id="IPR029058">
    <property type="entry name" value="AB_hydrolase_fold"/>
</dbReference>
<keyword evidence="4" id="KW-1185">Reference proteome</keyword>
<dbReference type="Gene3D" id="3.40.50.1820">
    <property type="entry name" value="alpha/beta hydrolase"/>
    <property type="match status" value="1"/>
</dbReference>
<gene>
    <name evidence="3" type="ORF">J2S11_001893</name>
</gene>
<dbReference type="PANTHER" id="PTHR42977:SF3">
    <property type="entry name" value="AB HYDROLASE-1 DOMAIN-CONTAINING PROTEIN"/>
    <property type="match status" value="1"/>
</dbReference>
<dbReference type="InterPro" id="IPR000073">
    <property type="entry name" value="AB_hydrolase_1"/>
</dbReference>
<evidence type="ECO:0000259" key="2">
    <source>
        <dbReference type="Pfam" id="PF00561"/>
    </source>
</evidence>
<dbReference type="EMBL" id="JAUSTY010000006">
    <property type="protein sequence ID" value="MDQ0165992.1"/>
    <property type="molecule type" value="Genomic_DNA"/>
</dbReference>
<dbReference type="SUPFAM" id="SSF53474">
    <property type="entry name" value="alpha/beta-Hydrolases"/>
    <property type="match status" value="1"/>
</dbReference>
<proteinExistence type="predicted"/>